<protein>
    <submittedName>
        <fullName evidence="2">DnaJ-class molecular chaperone with C-terminal Zn finger domain</fullName>
    </submittedName>
</protein>
<proteinExistence type="predicted"/>
<keyword evidence="3" id="KW-1185">Reference proteome</keyword>
<dbReference type="KEGG" id="dti:Desti_1205"/>
<dbReference type="STRING" id="706587.Desti_1205"/>
<dbReference type="SUPFAM" id="SSF46565">
    <property type="entry name" value="Chaperone J-domain"/>
    <property type="match status" value="1"/>
</dbReference>
<dbReference type="InterPro" id="IPR050817">
    <property type="entry name" value="DjlA_DnaK_co-chaperone"/>
</dbReference>
<evidence type="ECO:0000259" key="1">
    <source>
        <dbReference type="PROSITE" id="PS50076"/>
    </source>
</evidence>
<name>I4C2X7_DESTA</name>
<organism evidence="2 3">
    <name type="scientific">Desulfomonile tiedjei (strain ATCC 49306 / DSM 6799 / DCB-1)</name>
    <dbReference type="NCBI Taxonomy" id="706587"/>
    <lineage>
        <taxon>Bacteria</taxon>
        <taxon>Pseudomonadati</taxon>
        <taxon>Thermodesulfobacteriota</taxon>
        <taxon>Desulfomonilia</taxon>
        <taxon>Desulfomonilales</taxon>
        <taxon>Desulfomonilaceae</taxon>
        <taxon>Desulfomonile</taxon>
    </lineage>
</organism>
<evidence type="ECO:0000313" key="3">
    <source>
        <dbReference type="Proteomes" id="UP000006055"/>
    </source>
</evidence>
<accession>I4C2X7</accession>
<dbReference type="PROSITE" id="PS50076">
    <property type="entry name" value="DNAJ_2"/>
    <property type="match status" value="1"/>
</dbReference>
<dbReference type="Proteomes" id="UP000006055">
    <property type="component" value="Chromosome"/>
</dbReference>
<dbReference type="InterPro" id="IPR001623">
    <property type="entry name" value="DnaJ_domain"/>
</dbReference>
<dbReference type="AlphaFoldDB" id="I4C2X7"/>
<dbReference type="InterPro" id="IPR036869">
    <property type="entry name" value="J_dom_sf"/>
</dbReference>
<feature type="domain" description="J" evidence="1">
    <location>
        <begin position="159"/>
        <end position="213"/>
    </location>
</feature>
<dbReference type="Gene3D" id="1.10.287.110">
    <property type="entry name" value="DnaJ domain"/>
    <property type="match status" value="1"/>
</dbReference>
<gene>
    <name evidence="2" type="ordered locus">Desti_1205</name>
</gene>
<sequence length="215" mass="25813">MLIHHENNGVWIVDIDSDFCQGVDWHGPDNGGYRQCGSRPKFPDYRCYMHSQWQSSEMAAFRRELESLVSPCDPSAYHLGQLTLTVVEDMLRKITGIRPVTLQEELARRRFQTMLKNAFAFLRWKDMMRRRRREQEIPPEFFERHRSSSVRPMEFAVKKFFLILEVPPTSTREEVLKAWRKLARKFHPDTENGDEEKMKELNHAKDRIFRIRRWD</sequence>
<evidence type="ECO:0000313" key="2">
    <source>
        <dbReference type="EMBL" id="AFM23918.1"/>
    </source>
</evidence>
<dbReference type="EMBL" id="CP003360">
    <property type="protein sequence ID" value="AFM23918.1"/>
    <property type="molecule type" value="Genomic_DNA"/>
</dbReference>
<dbReference type="SMART" id="SM00271">
    <property type="entry name" value="DnaJ"/>
    <property type="match status" value="1"/>
</dbReference>
<dbReference type="CDD" id="cd06257">
    <property type="entry name" value="DnaJ"/>
    <property type="match status" value="1"/>
</dbReference>
<reference evidence="3" key="1">
    <citation type="submission" date="2012-06" db="EMBL/GenBank/DDBJ databases">
        <title>Complete sequence of chromosome of Desulfomonile tiedjei DSM 6799.</title>
        <authorList>
            <person name="Lucas S."/>
            <person name="Copeland A."/>
            <person name="Lapidus A."/>
            <person name="Glavina del Rio T."/>
            <person name="Dalin E."/>
            <person name="Tice H."/>
            <person name="Bruce D."/>
            <person name="Goodwin L."/>
            <person name="Pitluck S."/>
            <person name="Peters L."/>
            <person name="Ovchinnikova G."/>
            <person name="Zeytun A."/>
            <person name="Lu M."/>
            <person name="Kyrpides N."/>
            <person name="Mavromatis K."/>
            <person name="Ivanova N."/>
            <person name="Brettin T."/>
            <person name="Detter J.C."/>
            <person name="Han C."/>
            <person name="Larimer F."/>
            <person name="Land M."/>
            <person name="Hauser L."/>
            <person name="Markowitz V."/>
            <person name="Cheng J.-F."/>
            <person name="Hugenholtz P."/>
            <person name="Woyke T."/>
            <person name="Wu D."/>
            <person name="Spring S."/>
            <person name="Schroeder M."/>
            <person name="Brambilla E."/>
            <person name="Klenk H.-P."/>
            <person name="Eisen J.A."/>
        </authorList>
    </citation>
    <scope>NUCLEOTIDE SEQUENCE [LARGE SCALE GENOMIC DNA]</scope>
    <source>
        <strain evidence="3">ATCC 49306 / DSM 6799 / DCB-1</strain>
    </source>
</reference>
<dbReference type="eggNOG" id="COG0484">
    <property type="taxonomic scope" value="Bacteria"/>
</dbReference>
<dbReference type="PANTHER" id="PTHR24074">
    <property type="entry name" value="CO-CHAPERONE PROTEIN DJLA"/>
    <property type="match status" value="1"/>
</dbReference>
<dbReference type="Pfam" id="PF00226">
    <property type="entry name" value="DnaJ"/>
    <property type="match status" value="1"/>
</dbReference>
<dbReference type="HOGENOM" id="CLU_1281484_0_0_7"/>